<accession>A0A6V8NKB3</accession>
<dbReference type="EMBL" id="BLRU01000595">
    <property type="protein sequence ID" value="GFP20665.1"/>
    <property type="molecule type" value="Genomic_DNA"/>
</dbReference>
<sequence>AEKDAYDIYVLLSYYRDGPRDVRDELKPYLSDKFLQKGLSSIESRFRSPEAEGPS</sequence>
<gene>
    <name evidence="1" type="ORF">HKBW3S03_02168</name>
</gene>
<evidence type="ECO:0000313" key="1">
    <source>
        <dbReference type="EMBL" id="GFP20665.1"/>
    </source>
</evidence>
<dbReference type="Proteomes" id="UP000574717">
    <property type="component" value="Unassembled WGS sequence"/>
</dbReference>
<name>A0A6V8NKB3_9ACTN</name>
<feature type="non-terminal residue" evidence="1">
    <location>
        <position position="1"/>
    </location>
</feature>
<proteinExistence type="predicted"/>
<reference evidence="1 2" key="1">
    <citation type="journal article" date="2020" name="Front. Microbiol.">
        <title>Single-cell genomics of novel Actinobacteria with the Wood-Ljungdahl pathway discovered in a serpentinizing system.</title>
        <authorList>
            <person name="Merino N."/>
            <person name="Kawai M."/>
            <person name="Boyd E.S."/>
            <person name="Colman D.R."/>
            <person name="McGlynn S.E."/>
            <person name="Nealson K.H."/>
            <person name="Kurokawa K."/>
            <person name="Hongoh Y."/>
        </authorList>
    </citation>
    <scope>NUCLEOTIDE SEQUENCE [LARGE SCALE GENOMIC DNA]</scope>
    <source>
        <strain evidence="1 2">S03</strain>
    </source>
</reference>
<dbReference type="AlphaFoldDB" id="A0A6V8NKB3"/>
<comment type="caution">
    <text evidence="1">The sequence shown here is derived from an EMBL/GenBank/DDBJ whole genome shotgun (WGS) entry which is preliminary data.</text>
</comment>
<organism evidence="1 2">
    <name type="scientific">Candidatus Hakubella thermalkaliphila</name>
    <dbReference type="NCBI Taxonomy" id="2754717"/>
    <lineage>
        <taxon>Bacteria</taxon>
        <taxon>Bacillati</taxon>
        <taxon>Actinomycetota</taxon>
        <taxon>Actinomycetota incertae sedis</taxon>
        <taxon>Candidatus Hakubellales</taxon>
        <taxon>Candidatus Hakubellaceae</taxon>
        <taxon>Candidatus Hakubella</taxon>
    </lineage>
</organism>
<protein>
    <submittedName>
        <fullName evidence="1">Uncharacterized protein</fullName>
    </submittedName>
</protein>
<evidence type="ECO:0000313" key="2">
    <source>
        <dbReference type="Proteomes" id="UP000574717"/>
    </source>
</evidence>